<reference evidence="3 6" key="2">
    <citation type="submission" date="2017-12" db="EMBL/GenBank/DDBJ databases">
        <title>Pharmacopeia of the Arctic Ocean.</title>
        <authorList>
            <person name="Collins E."/>
            <person name="Ducluzeau A.-L."/>
        </authorList>
    </citation>
    <scope>NUCLEOTIDE SEQUENCE [LARGE SCALE GENOMIC DNA]</scope>
    <source>
        <strain evidence="3 6">DSM 23325</strain>
    </source>
</reference>
<organism evidence="4 5">
    <name type="scientific">Nocardioides alpinus</name>
    <dbReference type="NCBI Taxonomy" id="748909"/>
    <lineage>
        <taxon>Bacteria</taxon>
        <taxon>Bacillati</taxon>
        <taxon>Actinomycetota</taxon>
        <taxon>Actinomycetes</taxon>
        <taxon>Propionibacteriales</taxon>
        <taxon>Nocardioidaceae</taxon>
        <taxon>Nocardioides</taxon>
    </lineage>
</organism>
<evidence type="ECO:0000313" key="6">
    <source>
        <dbReference type="Proteomes" id="UP000233565"/>
    </source>
</evidence>
<sequence length="177" mass="20127">MSRFAPGEVISRREVLHGDLWLSHPVTVVSDDGEVLATRLDPGSPFTFPDHPFGPHPWGAHTQWGGSIVLHLSRAATAYGVWKFFDADGTFRHWYVNFEPPIVRVPGGYETDDHGLDLIIHPDGRREWKDVEDLHHQRAEGRITSETVGEVLATAASLVDLLDEDRRWWSDWDDWSP</sequence>
<dbReference type="PANTHER" id="PTHR39159">
    <property type="match status" value="1"/>
</dbReference>
<dbReference type="EMBL" id="PJBV01000010">
    <property type="protein sequence ID" value="PKH44268.1"/>
    <property type="molecule type" value="Genomic_DNA"/>
</dbReference>
<evidence type="ECO:0000313" key="5">
    <source>
        <dbReference type="Proteomes" id="UP000199113"/>
    </source>
</evidence>
<dbReference type="SUPFAM" id="SSF159234">
    <property type="entry name" value="FomD-like"/>
    <property type="match status" value="1"/>
</dbReference>
<dbReference type="Pfam" id="PF04167">
    <property type="entry name" value="DUF402"/>
    <property type="match status" value="1"/>
</dbReference>
<proteinExistence type="predicted"/>
<dbReference type="Gene3D" id="2.40.380.10">
    <property type="entry name" value="FomD-like"/>
    <property type="match status" value="1"/>
</dbReference>
<dbReference type="OrthoDB" id="3815685at2"/>
<accession>A0A1I0XCB6</accession>
<dbReference type="Proteomes" id="UP000199113">
    <property type="component" value="Unassembled WGS sequence"/>
</dbReference>
<evidence type="ECO:0000313" key="4">
    <source>
        <dbReference type="EMBL" id="SFA98692.1"/>
    </source>
</evidence>
<dbReference type="PANTHER" id="PTHR39159:SF1">
    <property type="entry name" value="UPF0374 PROTEIN YGAC"/>
    <property type="match status" value="1"/>
</dbReference>
<evidence type="ECO:0000256" key="1">
    <source>
        <dbReference type="ARBA" id="ARBA00022801"/>
    </source>
</evidence>
<keyword evidence="1" id="KW-0378">Hydrolase</keyword>
<dbReference type="Proteomes" id="UP000233565">
    <property type="component" value="Unassembled WGS sequence"/>
</dbReference>
<dbReference type="RefSeq" id="WP_091196332.1">
    <property type="nucleotide sequence ID" value="NZ_FOKC01000002.1"/>
</dbReference>
<dbReference type="AlphaFoldDB" id="A0A1I0XCB6"/>
<evidence type="ECO:0000313" key="3">
    <source>
        <dbReference type="EMBL" id="PKH44268.1"/>
    </source>
</evidence>
<reference evidence="4" key="1">
    <citation type="submission" date="2016-10" db="EMBL/GenBank/DDBJ databases">
        <authorList>
            <person name="de Groot N.N."/>
        </authorList>
    </citation>
    <scope>NUCLEOTIDE SEQUENCE [LARGE SCALE GENOMIC DNA]</scope>
    <source>
        <strain evidence="4">CGMCC 1.10697</strain>
    </source>
</reference>
<name>A0A1I0XCB6_9ACTN</name>
<dbReference type="STRING" id="748909.SAMN05192575_102310"/>
<dbReference type="InterPro" id="IPR050212">
    <property type="entry name" value="Ntdp-like"/>
</dbReference>
<evidence type="ECO:0000259" key="2">
    <source>
        <dbReference type="Pfam" id="PF04167"/>
    </source>
</evidence>
<dbReference type="GO" id="GO:0016787">
    <property type="term" value="F:hydrolase activity"/>
    <property type="evidence" value="ECO:0007669"/>
    <property type="project" value="UniProtKB-KW"/>
</dbReference>
<feature type="domain" description="DUF402" evidence="2">
    <location>
        <begin position="53"/>
        <end position="165"/>
    </location>
</feature>
<dbReference type="InterPro" id="IPR035930">
    <property type="entry name" value="FomD-like_sf"/>
</dbReference>
<dbReference type="EMBL" id="FOKC01000002">
    <property type="protein sequence ID" value="SFA98692.1"/>
    <property type="molecule type" value="Genomic_DNA"/>
</dbReference>
<dbReference type="InterPro" id="IPR007295">
    <property type="entry name" value="DUF402"/>
</dbReference>
<protein>
    <submittedName>
        <fullName evidence="3">DUF402 domain-containing protein</fullName>
    </submittedName>
</protein>
<gene>
    <name evidence="3" type="ORF">CXG46_01570</name>
    <name evidence="4" type="ORF">SAMN05192575_102310</name>
</gene>
<keyword evidence="6" id="KW-1185">Reference proteome</keyword>